<evidence type="ECO:0000313" key="8">
    <source>
        <dbReference type="EMBL" id="MED6133529.1"/>
    </source>
</evidence>
<comment type="caution">
    <text evidence="8">The sequence shown here is derived from an EMBL/GenBank/DDBJ whole genome shotgun (WGS) entry which is preliminary data.</text>
</comment>
<name>A0ABU6SBE6_9FABA</name>
<comment type="subcellular location">
    <subcellularLocation>
        <location evidence="1">Nucleus</location>
    </subcellularLocation>
</comment>
<dbReference type="PANTHER" id="PTHR31282">
    <property type="entry name" value="WRKY TRANSCRIPTION FACTOR 21-RELATED"/>
    <property type="match status" value="1"/>
</dbReference>
<dbReference type="Gene3D" id="2.20.25.80">
    <property type="entry name" value="WRKY domain"/>
    <property type="match status" value="1"/>
</dbReference>
<dbReference type="InterPro" id="IPR003657">
    <property type="entry name" value="WRKY_dom"/>
</dbReference>
<feature type="region of interest" description="Disordered" evidence="6">
    <location>
        <begin position="73"/>
        <end position="122"/>
    </location>
</feature>
<dbReference type="InterPro" id="IPR044810">
    <property type="entry name" value="WRKY_plant"/>
</dbReference>
<dbReference type="PROSITE" id="PS50811">
    <property type="entry name" value="WRKY"/>
    <property type="match status" value="1"/>
</dbReference>
<evidence type="ECO:0000259" key="7">
    <source>
        <dbReference type="PROSITE" id="PS50811"/>
    </source>
</evidence>
<dbReference type="SUPFAM" id="SSF118290">
    <property type="entry name" value="WRKY DNA-binding domain"/>
    <property type="match status" value="1"/>
</dbReference>
<sequence>MEDDDDGVVREDLVKAIIEEELLRGHESANQLKQLLVNCQDDNNDESSPLNHLLSTIISSFSNTISLLNKYSIHHSSPSPSSSHHVCKTPPDRRRSYRRKRNMETWKRESEKEREEDGHQWRKYGQKEIQDEKYPRNYFRCTHKYGKGCPATKQVQRIQDKPPLYRTTYYGRHTCTNTDTSNIHLMEEHDPTLSPSSSLFLSFDNSIPNPTTNPIFSTPPPLPHEMMIQEEDFNNYNNNKEEEDLSSHDVAMLSLSDNHSDNCLEAMMDISQFLNISVCYDEQ</sequence>
<keyword evidence="9" id="KW-1185">Reference proteome</keyword>
<evidence type="ECO:0000256" key="5">
    <source>
        <dbReference type="ARBA" id="ARBA00023242"/>
    </source>
</evidence>
<protein>
    <recommendedName>
        <fullName evidence="7">WRKY domain-containing protein</fullName>
    </recommendedName>
</protein>
<dbReference type="Proteomes" id="UP001341840">
    <property type="component" value="Unassembled WGS sequence"/>
</dbReference>
<feature type="compositionally biased region" description="Low complexity" evidence="6">
    <location>
        <begin position="73"/>
        <end position="84"/>
    </location>
</feature>
<evidence type="ECO:0000256" key="4">
    <source>
        <dbReference type="ARBA" id="ARBA00023163"/>
    </source>
</evidence>
<evidence type="ECO:0000256" key="6">
    <source>
        <dbReference type="SAM" id="MobiDB-lite"/>
    </source>
</evidence>
<evidence type="ECO:0000256" key="2">
    <source>
        <dbReference type="ARBA" id="ARBA00023015"/>
    </source>
</evidence>
<proteinExistence type="predicted"/>
<evidence type="ECO:0000313" key="9">
    <source>
        <dbReference type="Proteomes" id="UP001341840"/>
    </source>
</evidence>
<dbReference type="SMART" id="SM00774">
    <property type="entry name" value="WRKY"/>
    <property type="match status" value="1"/>
</dbReference>
<gene>
    <name evidence="8" type="ORF">PIB30_029078</name>
</gene>
<organism evidence="8 9">
    <name type="scientific">Stylosanthes scabra</name>
    <dbReference type="NCBI Taxonomy" id="79078"/>
    <lineage>
        <taxon>Eukaryota</taxon>
        <taxon>Viridiplantae</taxon>
        <taxon>Streptophyta</taxon>
        <taxon>Embryophyta</taxon>
        <taxon>Tracheophyta</taxon>
        <taxon>Spermatophyta</taxon>
        <taxon>Magnoliopsida</taxon>
        <taxon>eudicotyledons</taxon>
        <taxon>Gunneridae</taxon>
        <taxon>Pentapetalae</taxon>
        <taxon>rosids</taxon>
        <taxon>fabids</taxon>
        <taxon>Fabales</taxon>
        <taxon>Fabaceae</taxon>
        <taxon>Papilionoideae</taxon>
        <taxon>50 kb inversion clade</taxon>
        <taxon>dalbergioids sensu lato</taxon>
        <taxon>Dalbergieae</taxon>
        <taxon>Pterocarpus clade</taxon>
        <taxon>Stylosanthes</taxon>
    </lineage>
</organism>
<feature type="domain" description="WRKY" evidence="7">
    <location>
        <begin position="110"/>
        <end position="173"/>
    </location>
</feature>
<accession>A0ABU6SBE6</accession>
<dbReference type="EMBL" id="JASCZI010060532">
    <property type="protein sequence ID" value="MED6133529.1"/>
    <property type="molecule type" value="Genomic_DNA"/>
</dbReference>
<keyword evidence="4" id="KW-0804">Transcription</keyword>
<feature type="compositionally biased region" description="Basic and acidic residues" evidence="6">
    <location>
        <begin position="102"/>
        <end position="122"/>
    </location>
</feature>
<keyword evidence="2" id="KW-0805">Transcription regulation</keyword>
<keyword evidence="5" id="KW-0539">Nucleus</keyword>
<evidence type="ECO:0000256" key="1">
    <source>
        <dbReference type="ARBA" id="ARBA00004123"/>
    </source>
</evidence>
<dbReference type="Pfam" id="PF03106">
    <property type="entry name" value="WRKY"/>
    <property type="match status" value="1"/>
</dbReference>
<evidence type="ECO:0000256" key="3">
    <source>
        <dbReference type="ARBA" id="ARBA00023125"/>
    </source>
</evidence>
<keyword evidence="3" id="KW-0238">DNA-binding</keyword>
<dbReference type="InterPro" id="IPR036576">
    <property type="entry name" value="WRKY_dom_sf"/>
</dbReference>
<reference evidence="8 9" key="1">
    <citation type="journal article" date="2023" name="Plants (Basel)">
        <title>Bridging the Gap: Combining Genomics and Transcriptomics Approaches to Understand Stylosanthes scabra, an Orphan Legume from the Brazilian Caatinga.</title>
        <authorList>
            <person name="Ferreira-Neto J.R.C."/>
            <person name="da Silva M.D."/>
            <person name="Binneck E."/>
            <person name="de Melo N.F."/>
            <person name="da Silva R.H."/>
            <person name="de Melo A.L.T.M."/>
            <person name="Pandolfi V."/>
            <person name="Bustamante F.O."/>
            <person name="Brasileiro-Vidal A.C."/>
            <person name="Benko-Iseppon A.M."/>
        </authorList>
    </citation>
    <scope>NUCLEOTIDE SEQUENCE [LARGE SCALE GENOMIC DNA]</scope>
    <source>
        <tissue evidence="8">Leaves</tissue>
    </source>
</reference>